<dbReference type="SUPFAM" id="SSF50475">
    <property type="entry name" value="FMN-binding split barrel"/>
    <property type="match status" value="1"/>
</dbReference>
<dbReference type="InterPro" id="IPR004378">
    <property type="entry name" value="F420H2_quin_Rdtase"/>
</dbReference>
<dbReference type="Gene3D" id="2.30.110.10">
    <property type="entry name" value="Electron Transport, Fmn-binding Protein, Chain A"/>
    <property type="match status" value="1"/>
</dbReference>
<organism evidence="3 4">
    <name type="scientific">Haloactinopolyspora alba</name>
    <dbReference type="NCBI Taxonomy" id="648780"/>
    <lineage>
        <taxon>Bacteria</taxon>
        <taxon>Bacillati</taxon>
        <taxon>Actinomycetota</taxon>
        <taxon>Actinomycetes</taxon>
        <taxon>Jiangellales</taxon>
        <taxon>Jiangellaceae</taxon>
        <taxon>Haloactinopolyspora</taxon>
    </lineage>
</organism>
<dbReference type="Pfam" id="PF04075">
    <property type="entry name" value="F420H2_quin_red"/>
    <property type="match status" value="1"/>
</dbReference>
<keyword evidence="4" id="KW-1185">Reference proteome</keyword>
<dbReference type="PANTHER" id="PTHR39428">
    <property type="entry name" value="F420H(2)-DEPENDENT QUINONE REDUCTASE RV1261C"/>
    <property type="match status" value="1"/>
</dbReference>
<protein>
    <submittedName>
        <fullName evidence="3">Deazaflavin-dependent oxidoreductase (Nitroreductase family)</fullName>
    </submittedName>
</protein>
<sequence>MSSFNENIITEFRSNAGQVGGPFQGVPLLLLTTTGRRSGRAIVTPLAYTSVDERIVVAASNGGSDDDPAWFRNVQADPDVTVELGDRTISATAVVPDGTERDRLWAAHTEAIPDFGAYEERTDRTIPVVVLEPRPA</sequence>
<comment type="caution">
    <text evidence="3">The sequence shown here is derived from an EMBL/GenBank/DDBJ whole genome shotgun (WGS) entry which is preliminary data.</text>
</comment>
<dbReference type="InterPro" id="IPR012349">
    <property type="entry name" value="Split_barrel_FMN-bd"/>
</dbReference>
<dbReference type="NCBIfam" id="TIGR00026">
    <property type="entry name" value="hi_GC_TIGR00026"/>
    <property type="match status" value="1"/>
</dbReference>
<dbReference type="Proteomes" id="UP000243528">
    <property type="component" value="Unassembled WGS sequence"/>
</dbReference>
<evidence type="ECO:0000313" key="4">
    <source>
        <dbReference type="Proteomes" id="UP000243528"/>
    </source>
</evidence>
<name>A0A2P8DX77_9ACTN</name>
<dbReference type="AlphaFoldDB" id="A0A2P8DX77"/>
<comment type="similarity">
    <text evidence="1">Belongs to the F420H(2)-dependent quinone reductase family.</text>
</comment>
<dbReference type="EMBL" id="PYGE01000012">
    <property type="protein sequence ID" value="PSL01777.1"/>
    <property type="molecule type" value="Genomic_DNA"/>
</dbReference>
<dbReference type="GO" id="GO:0016491">
    <property type="term" value="F:oxidoreductase activity"/>
    <property type="evidence" value="ECO:0007669"/>
    <property type="project" value="InterPro"/>
</dbReference>
<dbReference type="PANTHER" id="PTHR39428:SF3">
    <property type="entry name" value="DEAZAFLAVIN-DEPENDENT NITROREDUCTASE"/>
    <property type="match status" value="1"/>
</dbReference>
<evidence type="ECO:0000256" key="2">
    <source>
        <dbReference type="ARBA" id="ARBA00049106"/>
    </source>
</evidence>
<reference evidence="3 4" key="1">
    <citation type="submission" date="2018-03" db="EMBL/GenBank/DDBJ databases">
        <title>Genomic Encyclopedia of Archaeal and Bacterial Type Strains, Phase II (KMG-II): from individual species to whole genera.</title>
        <authorList>
            <person name="Goeker M."/>
        </authorList>
    </citation>
    <scope>NUCLEOTIDE SEQUENCE [LARGE SCALE GENOMIC DNA]</scope>
    <source>
        <strain evidence="3 4">DSM 45211</strain>
    </source>
</reference>
<proteinExistence type="inferred from homology"/>
<dbReference type="GO" id="GO:0070967">
    <property type="term" value="F:coenzyme F420 binding"/>
    <property type="evidence" value="ECO:0007669"/>
    <property type="project" value="TreeGrafter"/>
</dbReference>
<comment type="catalytic activity">
    <reaction evidence="2">
        <text>oxidized coenzyme F420-(gamma-L-Glu)(n) + a quinol + H(+) = reduced coenzyme F420-(gamma-L-Glu)(n) + a quinone</text>
        <dbReference type="Rhea" id="RHEA:39663"/>
        <dbReference type="Rhea" id="RHEA-COMP:12939"/>
        <dbReference type="Rhea" id="RHEA-COMP:14378"/>
        <dbReference type="ChEBI" id="CHEBI:15378"/>
        <dbReference type="ChEBI" id="CHEBI:24646"/>
        <dbReference type="ChEBI" id="CHEBI:132124"/>
        <dbReference type="ChEBI" id="CHEBI:133980"/>
        <dbReference type="ChEBI" id="CHEBI:139511"/>
    </reaction>
</comment>
<dbReference type="RefSeq" id="WP_205740993.1">
    <property type="nucleotide sequence ID" value="NZ_PYGE01000012.1"/>
</dbReference>
<dbReference type="GO" id="GO:0005886">
    <property type="term" value="C:plasma membrane"/>
    <property type="evidence" value="ECO:0007669"/>
    <property type="project" value="TreeGrafter"/>
</dbReference>
<evidence type="ECO:0000256" key="1">
    <source>
        <dbReference type="ARBA" id="ARBA00008710"/>
    </source>
</evidence>
<accession>A0A2P8DX77</accession>
<gene>
    <name evidence="3" type="ORF">CLV30_11216</name>
</gene>
<evidence type="ECO:0000313" key="3">
    <source>
        <dbReference type="EMBL" id="PSL01777.1"/>
    </source>
</evidence>